<protein>
    <submittedName>
        <fullName evidence="1">Uncharacterized protein</fullName>
    </submittedName>
</protein>
<organism evidence="1 2">
    <name type="scientific">Araneus ventricosus</name>
    <name type="common">Orbweaver spider</name>
    <name type="synonym">Epeira ventricosa</name>
    <dbReference type="NCBI Taxonomy" id="182803"/>
    <lineage>
        <taxon>Eukaryota</taxon>
        <taxon>Metazoa</taxon>
        <taxon>Ecdysozoa</taxon>
        <taxon>Arthropoda</taxon>
        <taxon>Chelicerata</taxon>
        <taxon>Arachnida</taxon>
        <taxon>Araneae</taxon>
        <taxon>Araneomorphae</taxon>
        <taxon>Entelegynae</taxon>
        <taxon>Araneoidea</taxon>
        <taxon>Araneidae</taxon>
        <taxon>Araneus</taxon>
    </lineage>
</organism>
<keyword evidence="2" id="KW-1185">Reference proteome</keyword>
<reference evidence="1 2" key="1">
    <citation type="journal article" date="2019" name="Sci. Rep.">
        <title>Orb-weaving spider Araneus ventricosus genome elucidates the spidroin gene catalogue.</title>
        <authorList>
            <person name="Kono N."/>
            <person name="Nakamura H."/>
            <person name="Ohtoshi R."/>
            <person name="Moran D.A.P."/>
            <person name="Shinohara A."/>
            <person name="Yoshida Y."/>
            <person name="Fujiwara M."/>
            <person name="Mori M."/>
            <person name="Tomita M."/>
            <person name="Arakawa K."/>
        </authorList>
    </citation>
    <scope>NUCLEOTIDE SEQUENCE [LARGE SCALE GENOMIC DNA]</scope>
</reference>
<dbReference type="AlphaFoldDB" id="A0A4Y2RL41"/>
<dbReference type="Proteomes" id="UP000499080">
    <property type="component" value="Unassembled WGS sequence"/>
</dbReference>
<sequence length="90" mass="10557">MCGQPWFGYGRRKKTAKNRMYGRPLREMTAARKWRRTARVAVAYASNARFQLMYIVQFSHMEESQCWIRNCPACLSFLCNGVNSRDVKVT</sequence>
<evidence type="ECO:0000313" key="2">
    <source>
        <dbReference type="Proteomes" id="UP000499080"/>
    </source>
</evidence>
<evidence type="ECO:0000313" key="1">
    <source>
        <dbReference type="EMBL" id="GBN76150.1"/>
    </source>
</evidence>
<accession>A0A4Y2RL41</accession>
<gene>
    <name evidence="1" type="ORF">AVEN_209723_1</name>
</gene>
<comment type="caution">
    <text evidence="1">The sequence shown here is derived from an EMBL/GenBank/DDBJ whole genome shotgun (WGS) entry which is preliminary data.</text>
</comment>
<dbReference type="EMBL" id="BGPR01017435">
    <property type="protein sequence ID" value="GBN76150.1"/>
    <property type="molecule type" value="Genomic_DNA"/>
</dbReference>
<proteinExistence type="predicted"/>
<name>A0A4Y2RL41_ARAVE</name>